<evidence type="ECO:0000313" key="2">
    <source>
        <dbReference type="EMBL" id="ASA23326.1"/>
    </source>
</evidence>
<protein>
    <submittedName>
        <fullName evidence="2">Uncharacterized protein</fullName>
    </submittedName>
</protein>
<dbReference type="Proteomes" id="UP000249890">
    <property type="component" value="Chromosome"/>
</dbReference>
<dbReference type="InterPro" id="IPR035167">
    <property type="entry name" value="DUF5316"/>
</dbReference>
<keyword evidence="1" id="KW-0812">Transmembrane</keyword>
<keyword evidence="1" id="KW-1133">Transmembrane helix</keyword>
<feature type="transmembrane region" description="Helical" evidence="1">
    <location>
        <begin position="46"/>
        <end position="67"/>
    </location>
</feature>
<dbReference type="AlphaFoldDB" id="A0A2Z2K9F4"/>
<organism evidence="2 3">
    <name type="scientific">Paenibacillus donghaensis</name>
    <dbReference type="NCBI Taxonomy" id="414771"/>
    <lineage>
        <taxon>Bacteria</taxon>
        <taxon>Bacillati</taxon>
        <taxon>Bacillota</taxon>
        <taxon>Bacilli</taxon>
        <taxon>Bacillales</taxon>
        <taxon>Paenibacillaceae</taxon>
        <taxon>Paenibacillus</taxon>
    </lineage>
</organism>
<keyword evidence="3" id="KW-1185">Reference proteome</keyword>
<dbReference type="RefSeq" id="WP_087917321.1">
    <property type="nucleotide sequence ID" value="NZ_CP021780.1"/>
</dbReference>
<reference evidence="2 3" key="1">
    <citation type="submission" date="2017-06" db="EMBL/GenBank/DDBJ databases">
        <title>Complete genome sequence of Paenibacillus donghaensis KCTC 13049T isolated from East Sea sediment, South Korea.</title>
        <authorList>
            <person name="Jung B.K."/>
            <person name="Hong S.-J."/>
            <person name="Shin J.-H."/>
        </authorList>
    </citation>
    <scope>NUCLEOTIDE SEQUENCE [LARGE SCALE GENOMIC DNA]</scope>
    <source>
        <strain evidence="2 3">KCTC 13049</strain>
    </source>
</reference>
<gene>
    <name evidence="2" type="ORF">B9T62_22475</name>
</gene>
<dbReference type="EMBL" id="CP021780">
    <property type="protein sequence ID" value="ASA23326.1"/>
    <property type="molecule type" value="Genomic_DNA"/>
</dbReference>
<evidence type="ECO:0000256" key="1">
    <source>
        <dbReference type="SAM" id="Phobius"/>
    </source>
</evidence>
<keyword evidence="1" id="KW-0472">Membrane</keyword>
<name>A0A2Z2K9F4_9BACL</name>
<feature type="transmembrane region" description="Helical" evidence="1">
    <location>
        <begin position="6"/>
        <end position="26"/>
    </location>
</feature>
<dbReference type="KEGG" id="pdh:B9T62_22475"/>
<dbReference type="Pfam" id="PF17247">
    <property type="entry name" value="DUF5316"/>
    <property type="match status" value="1"/>
</dbReference>
<sequence length="68" mass="7710">MQFFIYFGLAFILISGIFIGGFTTGYQQRGNFYSEQKEDRKMKRKVANWSALAGIISFAIAGIIHLLN</sequence>
<evidence type="ECO:0000313" key="3">
    <source>
        <dbReference type="Proteomes" id="UP000249890"/>
    </source>
</evidence>
<proteinExistence type="predicted"/>
<accession>A0A2Z2K9F4</accession>